<dbReference type="EMBL" id="HBIZ01030120">
    <property type="protein sequence ID" value="CAE0766582.1"/>
    <property type="molecule type" value="Transcribed_RNA"/>
</dbReference>
<sequence length="242" mass="26438">MSCGFCSSVQSACACVVRVQLHALKHDVFLASCRAWYGSTTHSRVASTCSWLTKHGCLRECKRGRQLLLLRIKQICQLLAQKSGVCKGAGASHQAVACKRDGVVEASGALTDRSRGDHWPRHELVLFVSVAETAALAQSERVEAAERADDEAVAVACAGPLDDDSAQRFHALGRRLKLNVAVAQLAVPSGSPREELARVAHRERVQPARAHLHHARARQRLRERSSSKDACASLSQQERMFD</sequence>
<evidence type="ECO:0000256" key="1">
    <source>
        <dbReference type="SAM" id="MobiDB-lite"/>
    </source>
</evidence>
<feature type="compositionally biased region" description="Polar residues" evidence="1">
    <location>
        <begin position="233"/>
        <end position="242"/>
    </location>
</feature>
<evidence type="ECO:0000313" key="2">
    <source>
        <dbReference type="EMBL" id="CAE0766582.1"/>
    </source>
</evidence>
<proteinExistence type="predicted"/>
<name>A0A7S4F135_CHRCT</name>
<reference evidence="2" key="1">
    <citation type="submission" date="2021-01" db="EMBL/GenBank/DDBJ databases">
        <authorList>
            <person name="Corre E."/>
            <person name="Pelletier E."/>
            <person name="Niang G."/>
            <person name="Scheremetjew M."/>
            <person name="Finn R."/>
            <person name="Kale V."/>
            <person name="Holt S."/>
            <person name="Cochrane G."/>
            <person name="Meng A."/>
            <person name="Brown T."/>
            <person name="Cohen L."/>
        </authorList>
    </citation>
    <scope>NUCLEOTIDE SEQUENCE</scope>
    <source>
        <strain evidence="2">CCMP645</strain>
    </source>
</reference>
<accession>A0A7S4F135</accession>
<feature type="compositionally biased region" description="Basic residues" evidence="1">
    <location>
        <begin position="210"/>
        <end position="219"/>
    </location>
</feature>
<gene>
    <name evidence="2" type="ORF">PCAR00345_LOCUS19194</name>
</gene>
<protein>
    <submittedName>
        <fullName evidence="2">Uncharacterized protein</fullName>
    </submittedName>
</protein>
<organism evidence="2">
    <name type="scientific">Chrysotila carterae</name>
    <name type="common">Marine alga</name>
    <name type="synonym">Syracosphaera carterae</name>
    <dbReference type="NCBI Taxonomy" id="13221"/>
    <lineage>
        <taxon>Eukaryota</taxon>
        <taxon>Haptista</taxon>
        <taxon>Haptophyta</taxon>
        <taxon>Prymnesiophyceae</taxon>
        <taxon>Isochrysidales</taxon>
        <taxon>Isochrysidaceae</taxon>
        <taxon>Chrysotila</taxon>
    </lineage>
</organism>
<dbReference type="AlphaFoldDB" id="A0A7S4F135"/>
<feature type="region of interest" description="Disordered" evidence="1">
    <location>
        <begin position="205"/>
        <end position="242"/>
    </location>
</feature>